<evidence type="ECO:0000256" key="5">
    <source>
        <dbReference type="PROSITE-ProRule" id="PRU01026"/>
    </source>
</evidence>
<keyword evidence="1 5" id="KW-0489">Methyltransferase</keyword>
<dbReference type="GO" id="GO:0034246">
    <property type="term" value="F:mitochondrial transcription factor activity"/>
    <property type="evidence" value="ECO:0007669"/>
    <property type="project" value="TreeGrafter"/>
</dbReference>
<dbReference type="EC" id="2.1.1.-" evidence="6"/>
<dbReference type="GO" id="GO:0006391">
    <property type="term" value="P:transcription initiation at mitochondrial promoter"/>
    <property type="evidence" value="ECO:0007669"/>
    <property type="project" value="TreeGrafter"/>
</dbReference>
<keyword evidence="10" id="KW-1185">Reference proteome</keyword>
<feature type="binding site" evidence="5">
    <location>
        <position position="135"/>
    </location>
    <ligand>
        <name>S-adenosyl-L-methionine</name>
        <dbReference type="ChEBI" id="CHEBI:59789"/>
    </ligand>
</feature>
<dbReference type="GO" id="GO:0003723">
    <property type="term" value="F:RNA binding"/>
    <property type="evidence" value="ECO:0007669"/>
    <property type="project" value="UniProtKB-UniRule"/>
</dbReference>
<feature type="binding site" evidence="5">
    <location>
        <position position="30"/>
    </location>
    <ligand>
        <name>S-adenosyl-L-methionine</name>
        <dbReference type="ChEBI" id="CHEBI:59789"/>
    </ligand>
</feature>
<evidence type="ECO:0000313" key="10">
    <source>
        <dbReference type="Proteomes" id="UP000245591"/>
    </source>
</evidence>
<dbReference type="InterPro" id="IPR001737">
    <property type="entry name" value="KsgA/Erm"/>
</dbReference>
<feature type="binding site" evidence="5">
    <location>
        <position position="58"/>
    </location>
    <ligand>
        <name>S-adenosyl-L-methionine</name>
        <dbReference type="ChEBI" id="CHEBI:59789"/>
    </ligand>
</feature>
<dbReference type="InterPro" id="IPR020598">
    <property type="entry name" value="rRNA_Ade_methylase_Trfase_N"/>
</dbReference>
<evidence type="ECO:0000256" key="4">
    <source>
        <dbReference type="ARBA" id="ARBA00022884"/>
    </source>
</evidence>
<keyword evidence="4 5" id="KW-0694">RNA-binding</keyword>
<dbReference type="EMBL" id="MBFU01000589">
    <property type="protein sequence ID" value="PVZ98077.1"/>
    <property type="molecule type" value="Genomic_DNA"/>
</dbReference>
<comment type="similarity">
    <text evidence="5 6">Belongs to the class I-like SAM-binding methyltransferase superfamily. rRNA adenine N(6)-methyltransferase family.</text>
</comment>
<evidence type="ECO:0000259" key="7">
    <source>
        <dbReference type="SMART" id="SM00650"/>
    </source>
</evidence>
<dbReference type="PANTHER" id="PTHR11727">
    <property type="entry name" value="DIMETHYLADENOSINE TRANSFERASE"/>
    <property type="match status" value="1"/>
</dbReference>
<dbReference type="Pfam" id="PF00398">
    <property type="entry name" value="RrnaAD"/>
    <property type="match status" value="1"/>
</dbReference>
<feature type="domain" description="Ribosomal RNA adenine methylase transferase N-terminal" evidence="7">
    <location>
        <begin position="37"/>
        <end position="228"/>
    </location>
</feature>
<dbReference type="InterPro" id="IPR029063">
    <property type="entry name" value="SAM-dependent_MTases_sf"/>
</dbReference>
<accession>A0A2U1J8H8</accession>
<organism evidence="9 10">
    <name type="scientific">Smittium angustum</name>
    <dbReference type="NCBI Taxonomy" id="133377"/>
    <lineage>
        <taxon>Eukaryota</taxon>
        <taxon>Fungi</taxon>
        <taxon>Fungi incertae sedis</taxon>
        <taxon>Zoopagomycota</taxon>
        <taxon>Kickxellomycotina</taxon>
        <taxon>Harpellomycetes</taxon>
        <taxon>Harpellales</taxon>
        <taxon>Legeriomycetaceae</taxon>
        <taxon>Smittium</taxon>
    </lineage>
</organism>
<dbReference type="SMART" id="SM00650">
    <property type="entry name" value="rADc"/>
    <property type="match status" value="1"/>
</dbReference>
<feature type="binding site" evidence="5">
    <location>
        <position position="80"/>
    </location>
    <ligand>
        <name>S-adenosyl-L-methionine</name>
        <dbReference type="ChEBI" id="CHEBI:59789"/>
    </ligand>
</feature>
<dbReference type="EMBL" id="MBFU01000178">
    <property type="protein sequence ID" value="PWA01400.1"/>
    <property type="molecule type" value="Genomic_DNA"/>
</dbReference>
<dbReference type="PROSITE" id="PS01131">
    <property type="entry name" value="RRNA_A_DIMETH"/>
    <property type="match status" value="1"/>
</dbReference>
<evidence type="ECO:0000256" key="6">
    <source>
        <dbReference type="RuleBase" id="RU362106"/>
    </source>
</evidence>
<proteinExistence type="inferred from homology"/>
<evidence type="ECO:0000256" key="3">
    <source>
        <dbReference type="ARBA" id="ARBA00022691"/>
    </source>
</evidence>
<feature type="binding site" evidence="5">
    <location>
        <position position="106"/>
    </location>
    <ligand>
        <name>S-adenosyl-L-methionine</name>
        <dbReference type="ChEBI" id="CHEBI:59789"/>
    </ligand>
</feature>
<reference evidence="9 10" key="1">
    <citation type="journal article" date="2018" name="MBio">
        <title>Comparative Genomics Reveals the Core Gene Toolbox for the Fungus-Insect Symbiosis.</title>
        <authorList>
            <person name="Wang Y."/>
            <person name="Stata M."/>
            <person name="Wang W."/>
            <person name="Stajich J.E."/>
            <person name="White M.M."/>
            <person name="Moncalvo J.M."/>
        </authorList>
    </citation>
    <scope>NUCLEOTIDE SEQUENCE [LARGE SCALE GENOMIC DNA]</scope>
    <source>
        <strain evidence="9 10">AUS-126-30</strain>
    </source>
</reference>
<protein>
    <recommendedName>
        <fullName evidence="6">rRNA adenine N(6)-methyltransferase</fullName>
        <ecNumber evidence="6">2.1.1.-</ecNumber>
    </recommendedName>
</protein>
<dbReference type="InterPro" id="IPR020596">
    <property type="entry name" value="rRNA_Ade_Mease_Trfase_CS"/>
</dbReference>
<evidence type="ECO:0000313" key="8">
    <source>
        <dbReference type="EMBL" id="PVZ98077.1"/>
    </source>
</evidence>
<dbReference type="GO" id="GO:0000179">
    <property type="term" value="F:rRNA (adenine-N6,N6-)-dimethyltransferase activity"/>
    <property type="evidence" value="ECO:0007669"/>
    <property type="project" value="UniProtKB-UniRule"/>
</dbReference>
<evidence type="ECO:0000313" key="9">
    <source>
        <dbReference type="EMBL" id="PWA01400.1"/>
    </source>
</evidence>
<gene>
    <name evidence="9" type="ORF">BB558_002507</name>
    <name evidence="8" type="ORF">BB558_005929</name>
</gene>
<comment type="caution">
    <text evidence="9">The sequence shown here is derived from an EMBL/GenBank/DDBJ whole genome shotgun (WGS) entry which is preliminary data.</text>
</comment>
<dbReference type="SUPFAM" id="SSF53335">
    <property type="entry name" value="S-adenosyl-L-methionine-dependent methyltransferases"/>
    <property type="match status" value="1"/>
</dbReference>
<dbReference type="PANTHER" id="PTHR11727:SF17">
    <property type="entry name" value="DIMETHYLADENOSINE TRANSFERASE 1, MITOCHONDRIAL"/>
    <property type="match status" value="1"/>
</dbReference>
<dbReference type="Gene3D" id="3.40.50.150">
    <property type="entry name" value="Vaccinia Virus protein VP39"/>
    <property type="match status" value="1"/>
</dbReference>
<feature type="binding site" evidence="5">
    <location>
        <position position="32"/>
    </location>
    <ligand>
        <name>S-adenosyl-L-methionine</name>
        <dbReference type="ChEBI" id="CHEBI:59789"/>
    </ligand>
</feature>
<dbReference type="PROSITE" id="PS51689">
    <property type="entry name" value="SAM_RNA_A_N6_MT"/>
    <property type="match status" value="1"/>
</dbReference>
<evidence type="ECO:0000256" key="1">
    <source>
        <dbReference type="ARBA" id="ARBA00022603"/>
    </source>
</evidence>
<keyword evidence="2 5" id="KW-0808">Transferase</keyword>
<dbReference type="AlphaFoldDB" id="A0A2U1J8H8"/>
<keyword evidence="3 5" id="KW-0949">S-adenosyl-L-methionine</keyword>
<sequence length="281" mass="31659">MVLTKLPPLPTIRDLIRIYGISAKSKLSQNFILDKNVTDKIVSKANPAKNNTLVIEVGPGPGLLTRSLLDYGSLNIIGIEKDERFYPSLCQLSEASENRFIPIIDDMLKIDHMKILDVYKQNFDSEIENVHLIGNLPFNISTPLLTSWLRMLYNKEGIFSLPNPKLTLMFQKEVGQRIAADAGNNLRGRLSVMSQSICNVRELYAVKSSSFVPQPKVNAIVVGLEPLETPLLECKMWNPEMLPLLEEANIMSFLRPQDIETEAICKLAKILEDRNIQLPQS</sequence>
<dbReference type="Proteomes" id="UP000245591">
    <property type="component" value="Unassembled WGS sequence"/>
</dbReference>
<dbReference type="GO" id="GO:0005759">
    <property type="term" value="C:mitochondrial matrix"/>
    <property type="evidence" value="ECO:0007669"/>
    <property type="project" value="TreeGrafter"/>
</dbReference>
<name>A0A2U1J8H8_SMIAN</name>
<keyword evidence="6" id="KW-0698">rRNA processing</keyword>
<evidence type="ECO:0000256" key="2">
    <source>
        <dbReference type="ARBA" id="ARBA00022679"/>
    </source>
</evidence>
<dbReference type="CDD" id="cd02440">
    <property type="entry name" value="AdoMet_MTases"/>
    <property type="match status" value="1"/>
</dbReference>